<gene>
    <name evidence="4" type="ORF">ACFQMG_37240</name>
</gene>
<feature type="compositionally biased region" description="Pro residues" evidence="1">
    <location>
        <begin position="29"/>
        <end position="62"/>
    </location>
</feature>
<keyword evidence="2" id="KW-0472">Membrane</keyword>
<keyword evidence="5" id="KW-1185">Reference proteome</keyword>
<keyword evidence="2" id="KW-0812">Transmembrane</keyword>
<organism evidence="4 5">
    <name type="scientific">Kitasatospora paranensis</name>
    <dbReference type="NCBI Taxonomy" id="258053"/>
    <lineage>
        <taxon>Bacteria</taxon>
        <taxon>Bacillati</taxon>
        <taxon>Actinomycetota</taxon>
        <taxon>Actinomycetes</taxon>
        <taxon>Kitasatosporales</taxon>
        <taxon>Streptomycetaceae</taxon>
        <taxon>Kitasatospora</taxon>
    </lineage>
</organism>
<feature type="domain" description="DUF4190" evidence="3">
    <location>
        <begin position="107"/>
        <end position="164"/>
    </location>
</feature>
<feature type="compositionally biased region" description="Low complexity" evidence="1">
    <location>
        <begin position="14"/>
        <end position="28"/>
    </location>
</feature>
<dbReference type="EMBL" id="JBHTAJ010000158">
    <property type="protein sequence ID" value="MFC7185205.1"/>
    <property type="molecule type" value="Genomic_DNA"/>
</dbReference>
<reference evidence="5" key="1">
    <citation type="journal article" date="2019" name="Int. J. Syst. Evol. Microbiol.">
        <title>The Global Catalogue of Microorganisms (GCM) 10K type strain sequencing project: providing services to taxonomists for standard genome sequencing and annotation.</title>
        <authorList>
            <consortium name="The Broad Institute Genomics Platform"/>
            <consortium name="The Broad Institute Genome Sequencing Center for Infectious Disease"/>
            <person name="Wu L."/>
            <person name="Ma J."/>
        </authorList>
    </citation>
    <scope>NUCLEOTIDE SEQUENCE [LARGE SCALE GENOMIC DNA]</scope>
    <source>
        <strain evidence="5">CGMCC 1.12859</strain>
    </source>
</reference>
<keyword evidence="2" id="KW-1133">Transmembrane helix</keyword>
<name>A0ABW2G8X1_9ACTN</name>
<dbReference type="Proteomes" id="UP001596435">
    <property type="component" value="Unassembled WGS sequence"/>
</dbReference>
<sequence length="471" mass="48815">MPSDQDVPPPGGSAAQDDAFARAFAPPSGDAPPPVPPGGYGPPPGDPWGAPGPYPQPGPYPHPGAVHPGAFAGYGAQGWGTGAPYAVPGPLGWQPPPGPPTRWNGFAITSFVLGIIGGACLLWIGAIGFGIAALREVKRRNERGRGLAIAGIALGGVWAVVMAVAMVFVLVAAGHDFPATDDGSGYGSGSYSDGRNAFELLSGDCFVKPAGSGTEGVVDVRTVDCAEPHYGEVFGQADSDAKSYPGKAALIADATKGCNDSLAEFAPDGWKLPVDAEVHFFYPDQHSWDLQAAYPHSTCFLTDTTGHMTGSLQQNLAAFDADQRTYLGAEHHVDQAFVVQPDAKPTDAPAAYRAWADTLAGGVNQEIDELTTHTWGGVASQPVRDLVDELRKSLPHLAAAKGAKDAKTLQHELAAAEEYLGYDRPKAVRAALQLGTDDSRVNGSDGSDGTRTTSPAPVLAPGTGRRAAVRI</sequence>
<dbReference type="Pfam" id="PF13828">
    <property type="entry name" value="DUF4190"/>
    <property type="match status" value="1"/>
</dbReference>
<dbReference type="RefSeq" id="WP_380233220.1">
    <property type="nucleotide sequence ID" value="NZ_JBHSVH010000002.1"/>
</dbReference>
<feature type="region of interest" description="Disordered" evidence="1">
    <location>
        <begin position="1"/>
        <end position="62"/>
    </location>
</feature>
<evidence type="ECO:0000256" key="1">
    <source>
        <dbReference type="SAM" id="MobiDB-lite"/>
    </source>
</evidence>
<evidence type="ECO:0000259" key="3">
    <source>
        <dbReference type="Pfam" id="PF13828"/>
    </source>
</evidence>
<evidence type="ECO:0000313" key="4">
    <source>
        <dbReference type="EMBL" id="MFC7185205.1"/>
    </source>
</evidence>
<accession>A0ABW2G8X1</accession>
<feature type="transmembrane region" description="Helical" evidence="2">
    <location>
        <begin position="146"/>
        <end position="171"/>
    </location>
</feature>
<feature type="transmembrane region" description="Helical" evidence="2">
    <location>
        <begin position="106"/>
        <end position="134"/>
    </location>
</feature>
<proteinExistence type="predicted"/>
<feature type="compositionally biased region" description="Polar residues" evidence="1">
    <location>
        <begin position="441"/>
        <end position="455"/>
    </location>
</feature>
<evidence type="ECO:0000313" key="5">
    <source>
        <dbReference type="Proteomes" id="UP001596435"/>
    </source>
</evidence>
<comment type="caution">
    <text evidence="4">The sequence shown here is derived from an EMBL/GenBank/DDBJ whole genome shotgun (WGS) entry which is preliminary data.</text>
</comment>
<feature type="region of interest" description="Disordered" evidence="1">
    <location>
        <begin position="434"/>
        <end position="471"/>
    </location>
</feature>
<evidence type="ECO:0000256" key="2">
    <source>
        <dbReference type="SAM" id="Phobius"/>
    </source>
</evidence>
<protein>
    <submittedName>
        <fullName evidence="4">DUF4190 domain-containing protein</fullName>
    </submittedName>
</protein>
<dbReference type="InterPro" id="IPR025241">
    <property type="entry name" value="DUF4190"/>
</dbReference>